<evidence type="ECO:0008006" key="3">
    <source>
        <dbReference type="Google" id="ProtNLM"/>
    </source>
</evidence>
<proteinExistence type="predicted"/>
<comment type="caution">
    <text evidence="1">The sequence shown here is derived from an EMBL/GenBank/DDBJ whole genome shotgun (WGS) entry which is preliminary data.</text>
</comment>
<sequence>MESTHWATASDLPPELVDEILTYIANDTTDLRTCSLFTPTWTQSSRAYLFRAVDIHPIKVVSKEEGAGTIFDTEASLARVQTLHDALVRCPYIGGLVQHLSFSLDSASCAPDTPLAPLLADVFRRLHAVQSLTLEDIIWDGLAADVRDALTSVLVLPSLSFLSLSRLTFPTFVDLALLVGRLGPGPKQLAVGDIVYHAAVNEAVREQFESLNARPVADRPTLAALTETSPAMRGAEFGALANWLASGYGCVEARKVERISASWSSLSMFLPLVHASRLALRELQLCALVDLSLSPSGNPPIALADLPALEVLVLVNNQVDTYDAAPWLAAFLDSRAGPTALVRIGMRLVPPRRWHLDPEDHAPLSMYDYAPWTEVDRVLSEGAADFPALKELNFELANPMGMDVVRGVKMDAGMLHSAMAKMREKGILRVYGSGVKR</sequence>
<dbReference type="SUPFAM" id="SSF52047">
    <property type="entry name" value="RNI-like"/>
    <property type="match status" value="1"/>
</dbReference>
<name>A0A550CFE5_9AGAR</name>
<dbReference type="AlphaFoldDB" id="A0A550CFE5"/>
<keyword evidence="2" id="KW-1185">Reference proteome</keyword>
<gene>
    <name evidence="1" type="ORF">BD626DRAFT_557478</name>
</gene>
<accession>A0A550CFE5</accession>
<protein>
    <recommendedName>
        <fullName evidence="3">F-box domain-containing protein</fullName>
    </recommendedName>
</protein>
<evidence type="ECO:0000313" key="1">
    <source>
        <dbReference type="EMBL" id="TRM63527.1"/>
    </source>
</evidence>
<evidence type="ECO:0000313" key="2">
    <source>
        <dbReference type="Proteomes" id="UP000320762"/>
    </source>
</evidence>
<dbReference type="Proteomes" id="UP000320762">
    <property type="component" value="Unassembled WGS sequence"/>
</dbReference>
<organism evidence="1 2">
    <name type="scientific">Schizophyllum amplum</name>
    <dbReference type="NCBI Taxonomy" id="97359"/>
    <lineage>
        <taxon>Eukaryota</taxon>
        <taxon>Fungi</taxon>
        <taxon>Dikarya</taxon>
        <taxon>Basidiomycota</taxon>
        <taxon>Agaricomycotina</taxon>
        <taxon>Agaricomycetes</taxon>
        <taxon>Agaricomycetidae</taxon>
        <taxon>Agaricales</taxon>
        <taxon>Schizophyllaceae</taxon>
        <taxon>Schizophyllum</taxon>
    </lineage>
</organism>
<dbReference type="EMBL" id="VDMD01000009">
    <property type="protein sequence ID" value="TRM63527.1"/>
    <property type="molecule type" value="Genomic_DNA"/>
</dbReference>
<dbReference type="OrthoDB" id="2906721at2759"/>
<reference evidence="1 2" key="1">
    <citation type="journal article" date="2019" name="New Phytol.">
        <title>Comparative genomics reveals unique wood-decay strategies and fruiting body development in the Schizophyllaceae.</title>
        <authorList>
            <person name="Almasi E."/>
            <person name="Sahu N."/>
            <person name="Krizsan K."/>
            <person name="Balint B."/>
            <person name="Kovacs G.M."/>
            <person name="Kiss B."/>
            <person name="Cseklye J."/>
            <person name="Drula E."/>
            <person name="Henrissat B."/>
            <person name="Nagy I."/>
            <person name="Chovatia M."/>
            <person name="Adam C."/>
            <person name="LaButti K."/>
            <person name="Lipzen A."/>
            <person name="Riley R."/>
            <person name="Grigoriev I.V."/>
            <person name="Nagy L.G."/>
        </authorList>
    </citation>
    <scope>NUCLEOTIDE SEQUENCE [LARGE SCALE GENOMIC DNA]</scope>
    <source>
        <strain evidence="1 2">NL-1724</strain>
    </source>
</reference>